<feature type="transmembrane region" description="Helical" evidence="1">
    <location>
        <begin position="97"/>
        <end position="116"/>
    </location>
</feature>
<keyword evidence="1" id="KW-0812">Transmembrane</keyword>
<name>A0ABQ5MQA0_9MICC</name>
<keyword evidence="3" id="KW-1185">Reference proteome</keyword>
<keyword evidence="1" id="KW-1133">Transmembrane helix</keyword>
<accession>A0ABQ5MQA0</accession>
<gene>
    <name evidence="2" type="ORF">AHIS1636_06150</name>
</gene>
<evidence type="ECO:0000313" key="3">
    <source>
        <dbReference type="Proteomes" id="UP001209654"/>
    </source>
</evidence>
<reference evidence="2 3" key="1">
    <citation type="journal article" date="2023" name="Int. J. Syst. Evol. Microbiol.">
        <title>Arthrobacter mangrovi sp. nov., an actinobacterium isolated from the rhizosphere of a mangrove.</title>
        <authorList>
            <person name="Hamada M."/>
            <person name="Saitou S."/>
            <person name="Enomoto N."/>
            <person name="Nanri K."/>
            <person name="Hidaka K."/>
            <person name="Miura T."/>
            <person name="Tamura T."/>
        </authorList>
    </citation>
    <scope>NUCLEOTIDE SEQUENCE [LARGE SCALE GENOMIC DNA]</scope>
    <source>
        <strain evidence="2 3">NBRC 112813</strain>
    </source>
</reference>
<feature type="transmembrane region" description="Helical" evidence="1">
    <location>
        <begin position="67"/>
        <end position="85"/>
    </location>
</feature>
<keyword evidence="1" id="KW-0472">Membrane</keyword>
<dbReference type="EMBL" id="BRVS01000002">
    <property type="protein sequence ID" value="GLB66176.1"/>
    <property type="molecule type" value="Genomic_DNA"/>
</dbReference>
<evidence type="ECO:0008006" key="4">
    <source>
        <dbReference type="Google" id="ProtNLM"/>
    </source>
</evidence>
<feature type="transmembrane region" description="Helical" evidence="1">
    <location>
        <begin position="6"/>
        <end position="25"/>
    </location>
</feature>
<proteinExistence type="predicted"/>
<dbReference type="Proteomes" id="UP001209654">
    <property type="component" value="Unassembled WGS sequence"/>
</dbReference>
<protein>
    <recommendedName>
        <fullName evidence="4">Integral membrane protein</fullName>
    </recommendedName>
</protein>
<dbReference type="RefSeq" id="WP_264794346.1">
    <property type="nucleotide sequence ID" value="NZ_BRVS01000002.1"/>
</dbReference>
<comment type="caution">
    <text evidence="2">The sequence shown here is derived from an EMBL/GenBank/DDBJ whole genome shotgun (WGS) entry which is preliminary data.</text>
</comment>
<evidence type="ECO:0000313" key="2">
    <source>
        <dbReference type="EMBL" id="GLB66176.1"/>
    </source>
</evidence>
<evidence type="ECO:0000256" key="1">
    <source>
        <dbReference type="SAM" id="Phobius"/>
    </source>
</evidence>
<feature type="transmembrane region" description="Helical" evidence="1">
    <location>
        <begin position="37"/>
        <end position="55"/>
    </location>
</feature>
<sequence>MEFLRYLLLFVHVLGAAAIVGVWFATFRKPGVSPWQFHGAWVQLLTGLLLVGVIEMGDLAEVNNIKVGVKLVIALVVFVAALIGYRKQKKGEPVSTGLAHAVGGMALVNIAVATLWQ</sequence>
<organism evidence="2 3">
    <name type="scientific">Arthrobacter mangrovi</name>
    <dbReference type="NCBI Taxonomy" id="2966350"/>
    <lineage>
        <taxon>Bacteria</taxon>
        <taxon>Bacillati</taxon>
        <taxon>Actinomycetota</taxon>
        <taxon>Actinomycetes</taxon>
        <taxon>Micrococcales</taxon>
        <taxon>Micrococcaceae</taxon>
        <taxon>Arthrobacter</taxon>
    </lineage>
</organism>